<reference evidence="2" key="1">
    <citation type="journal article" date="2019" name="Int. J. Syst. Evol. Microbiol.">
        <title>The Global Catalogue of Microorganisms (GCM) 10K type strain sequencing project: providing services to taxonomists for standard genome sequencing and annotation.</title>
        <authorList>
            <consortium name="The Broad Institute Genomics Platform"/>
            <consortium name="The Broad Institute Genome Sequencing Center for Infectious Disease"/>
            <person name="Wu L."/>
            <person name="Ma J."/>
        </authorList>
    </citation>
    <scope>NUCLEOTIDE SEQUENCE [LARGE SCALE GENOMIC DNA]</scope>
    <source>
        <strain evidence="2">JCM 4816</strain>
    </source>
</reference>
<comment type="caution">
    <text evidence="1">The sequence shown here is derived from an EMBL/GenBank/DDBJ whole genome shotgun (WGS) entry which is preliminary data.</text>
</comment>
<protein>
    <recommendedName>
        <fullName evidence="3">HEAT repeat domain-containing protein</fullName>
    </recommendedName>
</protein>
<proteinExistence type="predicted"/>
<organism evidence="1 2">
    <name type="scientific">Streptomyces prasinosporus</name>
    <dbReference type="NCBI Taxonomy" id="68256"/>
    <lineage>
        <taxon>Bacteria</taxon>
        <taxon>Bacillati</taxon>
        <taxon>Actinomycetota</taxon>
        <taxon>Actinomycetes</taxon>
        <taxon>Kitasatosporales</taxon>
        <taxon>Streptomycetaceae</taxon>
        <taxon>Streptomyces</taxon>
        <taxon>Streptomyces albogriseolus group</taxon>
    </lineage>
</organism>
<keyword evidence="2" id="KW-1185">Reference proteome</keyword>
<dbReference type="EMBL" id="BAAAXF010000076">
    <property type="protein sequence ID" value="GAA3503631.1"/>
    <property type="molecule type" value="Genomic_DNA"/>
</dbReference>
<sequence>MPDATPYTDVLRMLADRIVAWREQRRAVPRELGPAFWTGLPLPLEARCALLRRLVHADGPPCESGPRFLAAAGRLLAADPVAVLPYLVRWFEDERPLPATPHATVATAAQALLHTHRHAAADALTEALADSAHRRADQLLTALAEEEPPAVCGAVDRWARDERPARRSAALTYALRVAPHARDAGDRALLRRAALALLDRTADRGLHGGALALLVRDPDSRDPHLARALEHFAAGDPRFPPSALTDALRTHPEPVLDAFRARLERAADAGEAFRTLADATTPGLARPVAALVRAAVARRPELAGHAAAYADRRLDRGSGPAASAVLRPLLTGLLGGGPEALRAALAGVLAAPCTADSRPLRRELLDVLLTRESDPGVLDAVLRAAARNTGPELRVLVHRTGLLLVRTPEGAARLDRGLADLAHRVPGFAAAVAGWLADAPREWAAVVGPGTRRTIENLADAGVPV</sequence>
<name>A0ABP6U7E4_9ACTN</name>
<accession>A0ABP6U7E4</accession>
<dbReference type="Proteomes" id="UP001501455">
    <property type="component" value="Unassembled WGS sequence"/>
</dbReference>
<evidence type="ECO:0000313" key="2">
    <source>
        <dbReference type="Proteomes" id="UP001501455"/>
    </source>
</evidence>
<evidence type="ECO:0008006" key="3">
    <source>
        <dbReference type="Google" id="ProtNLM"/>
    </source>
</evidence>
<evidence type="ECO:0000313" key="1">
    <source>
        <dbReference type="EMBL" id="GAA3503631.1"/>
    </source>
</evidence>
<gene>
    <name evidence="1" type="ORF">GCM10019016_107420</name>
</gene>